<dbReference type="GO" id="GO:0016787">
    <property type="term" value="F:hydrolase activity"/>
    <property type="evidence" value="ECO:0007669"/>
    <property type="project" value="UniProtKB-KW"/>
</dbReference>
<keyword evidence="3" id="KW-0464">Manganese</keyword>
<keyword evidence="1" id="KW-0479">Metal-binding</keyword>
<dbReference type="RefSeq" id="WP_367843869.1">
    <property type="nucleotide sequence ID" value="NZ_JBFOHL010000003.1"/>
</dbReference>
<dbReference type="InterPro" id="IPR006035">
    <property type="entry name" value="Ureohydrolase"/>
</dbReference>
<comment type="similarity">
    <text evidence="4">Belongs to the arginase family.</text>
</comment>
<dbReference type="InterPro" id="IPR023696">
    <property type="entry name" value="Ureohydrolase_dom_sf"/>
</dbReference>
<keyword evidence="2 5" id="KW-0378">Hydrolase</keyword>
<organism evidence="5 6">
    <name type="scientific">Rhodanobacter geophilus</name>
    <dbReference type="NCBI Taxonomy" id="3162488"/>
    <lineage>
        <taxon>Bacteria</taxon>
        <taxon>Pseudomonadati</taxon>
        <taxon>Pseudomonadota</taxon>
        <taxon>Gammaproteobacteria</taxon>
        <taxon>Lysobacterales</taxon>
        <taxon>Rhodanobacteraceae</taxon>
        <taxon>Rhodanobacter</taxon>
    </lineage>
</organism>
<dbReference type="CDD" id="cd09999">
    <property type="entry name" value="Arginase-like_1"/>
    <property type="match status" value="1"/>
</dbReference>
<evidence type="ECO:0000256" key="1">
    <source>
        <dbReference type="ARBA" id="ARBA00022723"/>
    </source>
</evidence>
<evidence type="ECO:0000256" key="4">
    <source>
        <dbReference type="PROSITE-ProRule" id="PRU00742"/>
    </source>
</evidence>
<evidence type="ECO:0000256" key="2">
    <source>
        <dbReference type="ARBA" id="ARBA00022801"/>
    </source>
</evidence>
<dbReference type="EC" id="3.5.3.-" evidence="5"/>
<evidence type="ECO:0000313" key="6">
    <source>
        <dbReference type="Proteomes" id="UP001556170"/>
    </source>
</evidence>
<dbReference type="Proteomes" id="UP001556170">
    <property type="component" value="Unassembled WGS sequence"/>
</dbReference>
<dbReference type="PANTHER" id="PTHR43782:SF3">
    <property type="entry name" value="ARGINASE"/>
    <property type="match status" value="1"/>
</dbReference>
<dbReference type="PROSITE" id="PS51409">
    <property type="entry name" value="ARGINASE_2"/>
    <property type="match status" value="1"/>
</dbReference>
<comment type="caution">
    <text evidence="5">The sequence shown here is derived from an EMBL/GenBank/DDBJ whole genome shotgun (WGS) entry which is preliminary data.</text>
</comment>
<evidence type="ECO:0000256" key="3">
    <source>
        <dbReference type="ARBA" id="ARBA00023211"/>
    </source>
</evidence>
<accession>A0ABV3QM66</accession>
<reference evidence="5 6" key="1">
    <citation type="submission" date="2024-06" db="EMBL/GenBank/DDBJ databases">
        <authorList>
            <person name="Woo H."/>
        </authorList>
    </citation>
    <scope>NUCLEOTIDE SEQUENCE [LARGE SCALE GENOMIC DNA]</scope>
    <source>
        <strain evidence="5 6">S2-g</strain>
    </source>
</reference>
<dbReference type="SUPFAM" id="SSF52768">
    <property type="entry name" value="Arginase/deacetylase"/>
    <property type="match status" value="1"/>
</dbReference>
<evidence type="ECO:0000313" key="5">
    <source>
        <dbReference type="EMBL" id="MEW9623559.1"/>
    </source>
</evidence>
<dbReference type="PANTHER" id="PTHR43782">
    <property type="entry name" value="ARGINASE"/>
    <property type="match status" value="1"/>
</dbReference>
<gene>
    <name evidence="5" type="ORF">ABQJ56_04905</name>
</gene>
<sequence>MQVVDSPFDLVLSYPQWQGSGRSQHLRRGAKAAAEVCRNYGPFVCVPEAGEGEARGGIQRWTAIIEQFRSAQAILDARQPGRILTAGGDCACDIAIIDYLHRRYPDLTVMWVDAHLDANTVDTTPSGNFHGMPVAAILGSAPAELQAMLSTPLPPAQFRYVSAHVGDEGDWAFQQAHGLAWLEPARCLAGLAIPGPVHIHFDLDSLDPAEFPHVAYPDGRLSFEAGLALVRNAAAADLVGLTITEFAPADERAAQEGSRFLDRLCGAAATRQEQVHS</sequence>
<proteinExistence type="inferred from homology"/>
<dbReference type="Pfam" id="PF00491">
    <property type="entry name" value="Arginase"/>
    <property type="match status" value="1"/>
</dbReference>
<dbReference type="EMBL" id="JBFOHL010000003">
    <property type="protein sequence ID" value="MEW9623559.1"/>
    <property type="molecule type" value="Genomic_DNA"/>
</dbReference>
<keyword evidence="6" id="KW-1185">Reference proteome</keyword>
<name>A0ABV3QM66_9GAMM</name>
<protein>
    <submittedName>
        <fullName evidence="5">Arginase family protein</fullName>
        <ecNumber evidence="5">3.5.3.-</ecNumber>
    </submittedName>
</protein>
<dbReference type="Gene3D" id="3.40.800.10">
    <property type="entry name" value="Ureohydrolase domain"/>
    <property type="match status" value="1"/>
</dbReference>